<reference evidence="2 3" key="1">
    <citation type="submission" date="2018-04" db="EMBL/GenBank/DDBJ databases">
        <title>Genomic Encyclopedia of Archaeal and Bacterial Type Strains, Phase II (KMG-II): from individual species to whole genera.</title>
        <authorList>
            <person name="Goeker M."/>
        </authorList>
    </citation>
    <scope>NUCLEOTIDE SEQUENCE [LARGE SCALE GENOMIC DNA]</scope>
    <source>
        <strain evidence="2 3">DSM 45169</strain>
    </source>
</reference>
<feature type="domain" description="AtuA-like ferredoxin-fold" evidence="1">
    <location>
        <begin position="4"/>
        <end position="103"/>
    </location>
</feature>
<evidence type="ECO:0000313" key="3">
    <source>
        <dbReference type="Proteomes" id="UP000241639"/>
    </source>
</evidence>
<keyword evidence="3" id="KW-1185">Reference proteome</keyword>
<sequence length="110" mass="12318">MRKVKLYEIAHSRAGDKGDSVNLSLIPYQEEDYEWLQREVTSERVKKHLCEIVNGQVVRYELPLIKAFNFVCTESLAGGVTTSLALDPHGKSLSSALLEMEIEAPAGRLE</sequence>
<comment type="caution">
    <text evidence="2">The sequence shown here is derived from an EMBL/GenBank/DDBJ whole genome shotgun (WGS) entry which is preliminary data.</text>
</comment>
<evidence type="ECO:0000313" key="2">
    <source>
        <dbReference type="EMBL" id="PTM58483.1"/>
    </source>
</evidence>
<dbReference type="Pfam" id="PF23544">
    <property type="entry name" value="AtuA_ferredoxin"/>
    <property type="match status" value="1"/>
</dbReference>
<organism evidence="2 3">
    <name type="scientific">Desmospora activa DSM 45169</name>
    <dbReference type="NCBI Taxonomy" id="1121389"/>
    <lineage>
        <taxon>Bacteria</taxon>
        <taxon>Bacillati</taxon>
        <taxon>Bacillota</taxon>
        <taxon>Bacilli</taxon>
        <taxon>Bacillales</taxon>
        <taxon>Thermoactinomycetaceae</taxon>
        <taxon>Desmospora</taxon>
    </lineage>
</organism>
<dbReference type="PANTHER" id="PTHR47472">
    <property type="entry name" value="PROPIONYL-COA CARBOXYLASE"/>
    <property type="match status" value="1"/>
</dbReference>
<evidence type="ECO:0000259" key="1">
    <source>
        <dbReference type="Pfam" id="PF23544"/>
    </source>
</evidence>
<gene>
    <name evidence="2" type="ORF">C8J48_1066</name>
</gene>
<proteinExistence type="predicted"/>
<dbReference type="EMBL" id="PZZP01000001">
    <property type="protein sequence ID" value="PTM58483.1"/>
    <property type="molecule type" value="Genomic_DNA"/>
</dbReference>
<dbReference type="InterPro" id="IPR056362">
    <property type="entry name" value="AtuA-like_ferredoxin_dom"/>
</dbReference>
<dbReference type="PANTHER" id="PTHR47472:SF1">
    <property type="entry name" value="DUF1446-DOMAIN-CONTAINING PROTEIN"/>
    <property type="match status" value="1"/>
</dbReference>
<accession>A0A2T4Z9D1</accession>
<protein>
    <recommendedName>
        <fullName evidence="1">AtuA-like ferredoxin-fold domain-containing protein</fullName>
    </recommendedName>
</protein>
<dbReference type="AlphaFoldDB" id="A0A2T4Z9D1"/>
<name>A0A2T4Z9D1_9BACL</name>
<dbReference type="Proteomes" id="UP000241639">
    <property type="component" value="Unassembled WGS sequence"/>
</dbReference>
<dbReference type="RefSeq" id="WP_211316588.1">
    <property type="nucleotide sequence ID" value="NZ_PZZP01000001.1"/>
</dbReference>